<dbReference type="Proteomes" id="UP000635387">
    <property type="component" value="Unassembled WGS sequence"/>
</dbReference>
<reference evidence="4" key="1">
    <citation type="journal article" date="2019" name="Int. J. Syst. Evol. Microbiol.">
        <title>The Global Catalogue of Microorganisms (GCM) 10K type strain sequencing project: providing services to taxonomists for standard genome sequencing and annotation.</title>
        <authorList>
            <consortium name="The Broad Institute Genomics Platform"/>
            <consortium name="The Broad Institute Genome Sequencing Center for Infectious Disease"/>
            <person name="Wu L."/>
            <person name="Ma J."/>
        </authorList>
    </citation>
    <scope>NUCLEOTIDE SEQUENCE [LARGE SCALE GENOMIC DNA]</scope>
    <source>
        <strain evidence="4">CGMCC 4.7683</strain>
    </source>
</reference>
<dbReference type="CDD" id="cd00093">
    <property type="entry name" value="HTH_XRE"/>
    <property type="match status" value="1"/>
</dbReference>
<evidence type="ECO:0000313" key="4">
    <source>
        <dbReference type="Proteomes" id="UP000635387"/>
    </source>
</evidence>
<sequence>MAANSDRGDATPLCELLAEQRISKGWSQGDLVAKLHTLSGNDSVTREEISRWERGKRIPGPYWRQWLGDVLDTSSRELERAAAVARSRRRKTRTSDGGQFSNDGKVPKNWPLPDSAPLLG</sequence>
<dbReference type="InterPro" id="IPR010982">
    <property type="entry name" value="Lambda_DNA-bd_dom_sf"/>
</dbReference>
<dbReference type="Gene3D" id="1.10.260.40">
    <property type="entry name" value="lambda repressor-like DNA-binding domains"/>
    <property type="match status" value="1"/>
</dbReference>
<name>A0ABQ3L8G6_9PSEU</name>
<evidence type="ECO:0000313" key="3">
    <source>
        <dbReference type="EMBL" id="GHH08586.1"/>
    </source>
</evidence>
<organism evidence="3 4">
    <name type="scientific">Amycolatopsis oliviviridis</name>
    <dbReference type="NCBI Taxonomy" id="1471590"/>
    <lineage>
        <taxon>Bacteria</taxon>
        <taxon>Bacillati</taxon>
        <taxon>Actinomycetota</taxon>
        <taxon>Actinomycetes</taxon>
        <taxon>Pseudonocardiales</taxon>
        <taxon>Pseudonocardiaceae</taxon>
        <taxon>Amycolatopsis</taxon>
    </lineage>
</organism>
<dbReference type="PROSITE" id="PS50943">
    <property type="entry name" value="HTH_CROC1"/>
    <property type="match status" value="1"/>
</dbReference>
<dbReference type="SUPFAM" id="SSF47413">
    <property type="entry name" value="lambda repressor-like DNA-binding domains"/>
    <property type="match status" value="1"/>
</dbReference>
<evidence type="ECO:0000259" key="2">
    <source>
        <dbReference type="PROSITE" id="PS50943"/>
    </source>
</evidence>
<feature type="domain" description="HTH cro/C1-type" evidence="2">
    <location>
        <begin position="17"/>
        <end position="59"/>
    </location>
</feature>
<evidence type="ECO:0000256" key="1">
    <source>
        <dbReference type="SAM" id="MobiDB-lite"/>
    </source>
</evidence>
<accession>A0ABQ3L8G6</accession>
<dbReference type="InterPro" id="IPR001387">
    <property type="entry name" value="Cro/C1-type_HTH"/>
</dbReference>
<proteinExistence type="predicted"/>
<keyword evidence="4" id="KW-1185">Reference proteome</keyword>
<dbReference type="EMBL" id="BNAY01000002">
    <property type="protein sequence ID" value="GHH08586.1"/>
    <property type="molecule type" value="Genomic_DNA"/>
</dbReference>
<dbReference type="RefSeq" id="WP_191253275.1">
    <property type="nucleotide sequence ID" value="NZ_BNAY01000002.1"/>
</dbReference>
<protein>
    <recommendedName>
        <fullName evidence="2">HTH cro/C1-type domain-containing protein</fullName>
    </recommendedName>
</protein>
<comment type="caution">
    <text evidence="3">The sequence shown here is derived from an EMBL/GenBank/DDBJ whole genome shotgun (WGS) entry which is preliminary data.</text>
</comment>
<feature type="region of interest" description="Disordered" evidence="1">
    <location>
        <begin position="82"/>
        <end position="120"/>
    </location>
</feature>
<gene>
    <name evidence="3" type="ORF">GCM10017790_15540</name>
</gene>